<reference evidence="1" key="1">
    <citation type="journal article" date="2020" name="Stud. Mycol.">
        <title>101 Dothideomycetes genomes: a test case for predicting lifestyles and emergence of pathogens.</title>
        <authorList>
            <person name="Haridas S."/>
            <person name="Albert R."/>
            <person name="Binder M."/>
            <person name="Bloem J."/>
            <person name="Labutti K."/>
            <person name="Salamov A."/>
            <person name="Andreopoulos B."/>
            <person name="Baker S."/>
            <person name="Barry K."/>
            <person name="Bills G."/>
            <person name="Bluhm B."/>
            <person name="Cannon C."/>
            <person name="Castanera R."/>
            <person name="Culley D."/>
            <person name="Daum C."/>
            <person name="Ezra D."/>
            <person name="Gonzalez J."/>
            <person name="Henrissat B."/>
            <person name="Kuo A."/>
            <person name="Liang C."/>
            <person name="Lipzen A."/>
            <person name="Lutzoni F."/>
            <person name="Magnuson J."/>
            <person name="Mondo S."/>
            <person name="Nolan M."/>
            <person name="Ohm R."/>
            <person name="Pangilinan J."/>
            <person name="Park H.-J."/>
            <person name="Ramirez L."/>
            <person name="Alfaro M."/>
            <person name="Sun H."/>
            <person name="Tritt A."/>
            <person name="Yoshinaga Y."/>
            <person name="Zwiers L.-H."/>
            <person name="Turgeon B."/>
            <person name="Goodwin S."/>
            <person name="Spatafora J."/>
            <person name="Crous P."/>
            <person name="Grigoriev I."/>
        </authorList>
    </citation>
    <scope>NUCLEOTIDE SEQUENCE</scope>
    <source>
        <strain evidence="1">CBS 207.26</strain>
    </source>
</reference>
<sequence length="165" mass="18910">TGVYYNNIEIASASHFRLNLTYNIQEMNDWVLSNLYSGDINSPPNSIIPQWFYSSALLDGAIQIRLCIDKQKQHVPCIGILLVYVDHEESLGQWRYDRDIEDIVLLALIYVFSSNDSTAGPYVRVVGSREQEEGDWREITGTDRIVWWFTSECSIVVIRTAEQAS</sequence>
<dbReference type="Proteomes" id="UP000800200">
    <property type="component" value="Unassembled WGS sequence"/>
</dbReference>
<accession>A0A6A6DM83</accession>
<evidence type="ECO:0000313" key="2">
    <source>
        <dbReference type="Proteomes" id="UP000800200"/>
    </source>
</evidence>
<dbReference type="OrthoDB" id="5153231at2759"/>
<organism evidence="1 2">
    <name type="scientific">Zopfia rhizophila CBS 207.26</name>
    <dbReference type="NCBI Taxonomy" id="1314779"/>
    <lineage>
        <taxon>Eukaryota</taxon>
        <taxon>Fungi</taxon>
        <taxon>Dikarya</taxon>
        <taxon>Ascomycota</taxon>
        <taxon>Pezizomycotina</taxon>
        <taxon>Dothideomycetes</taxon>
        <taxon>Dothideomycetes incertae sedis</taxon>
        <taxon>Zopfiaceae</taxon>
        <taxon>Zopfia</taxon>
    </lineage>
</organism>
<keyword evidence="2" id="KW-1185">Reference proteome</keyword>
<protein>
    <submittedName>
        <fullName evidence="1">Uncharacterized protein</fullName>
    </submittedName>
</protein>
<gene>
    <name evidence="1" type="ORF">K469DRAFT_596219</name>
</gene>
<dbReference type="EMBL" id="ML994667">
    <property type="protein sequence ID" value="KAF2179339.1"/>
    <property type="molecule type" value="Genomic_DNA"/>
</dbReference>
<dbReference type="AlphaFoldDB" id="A0A6A6DM83"/>
<proteinExistence type="predicted"/>
<name>A0A6A6DM83_9PEZI</name>
<feature type="non-terminal residue" evidence="1">
    <location>
        <position position="1"/>
    </location>
</feature>
<evidence type="ECO:0000313" key="1">
    <source>
        <dbReference type="EMBL" id="KAF2179339.1"/>
    </source>
</evidence>